<dbReference type="OrthoDB" id="3174396at2"/>
<protein>
    <recommendedName>
        <fullName evidence="4">Ferric oxidoreductase domain-containing protein</fullName>
    </recommendedName>
</protein>
<feature type="transmembrane region" description="Helical" evidence="1">
    <location>
        <begin position="66"/>
        <end position="84"/>
    </location>
</feature>
<feature type="transmembrane region" description="Helical" evidence="1">
    <location>
        <begin position="197"/>
        <end position="215"/>
    </location>
</feature>
<sequence length="240" mass="26518">MRVLVALLLVLVVSILFHTAIRKHPGAFYLVALALCAVYFASFVAPDLRVNYWYATFLKVMQRGTLGFALITVVMYIGVLPQVSRLRDMLGPIRRQLSIAGCIMLVPHIAFYARSYLASNVLSDFNNVAVSLVLAMLLVVVGLMLFVTSFLVVRHGMSPATWKRVQRSSYVFFGLMFVHLLLFLLPSVLAGRAETQLVVAIYLMLGIVYAVLRIVRHVRDCRGLDAGASAGNADVLGARN</sequence>
<dbReference type="Proteomes" id="UP000269591">
    <property type="component" value="Unassembled WGS sequence"/>
</dbReference>
<feature type="transmembrane region" description="Helical" evidence="1">
    <location>
        <begin position="170"/>
        <end position="190"/>
    </location>
</feature>
<dbReference type="RefSeq" id="WP_123209053.1">
    <property type="nucleotide sequence ID" value="NZ_JBHTHO010000028.1"/>
</dbReference>
<feature type="transmembrane region" description="Helical" evidence="1">
    <location>
        <begin position="96"/>
        <end position="113"/>
    </location>
</feature>
<keyword evidence="1" id="KW-0812">Transmembrane</keyword>
<dbReference type="EMBL" id="QIBX01000011">
    <property type="protein sequence ID" value="RNL39553.1"/>
    <property type="molecule type" value="Genomic_DNA"/>
</dbReference>
<organism evidence="2 3">
    <name type="scientific">Slackia equolifaciens</name>
    <dbReference type="NCBI Taxonomy" id="498718"/>
    <lineage>
        <taxon>Bacteria</taxon>
        <taxon>Bacillati</taxon>
        <taxon>Actinomycetota</taxon>
        <taxon>Coriobacteriia</taxon>
        <taxon>Eggerthellales</taxon>
        <taxon>Eggerthellaceae</taxon>
        <taxon>Slackia</taxon>
    </lineage>
</organism>
<evidence type="ECO:0000313" key="2">
    <source>
        <dbReference type="EMBL" id="RNL39553.1"/>
    </source>
</evidence>
<gene>
    <name evidence="2" type="ORF">DMP06_07170</name>
</gene>
<evidence type="ECO:0008006" key="4">
    <source>
        <dbReference type="Google" id="ProtNLM"/>
    </source>
</evidence>
<keyword evidence="3" id="KW-1185">Reference proteome</keyword>
<keyword evidence="1" id="KW-0472">Membrane</keyword>
<evidence type="ECO:0000313" key="3">
    <source>
        <dbReference type="Proteomes" id="UP000269591"/>
    </source>
</evidence>
<name>A0A3N0AXG2_9ACTN</name>
<comment type="caution">
    <text evidence="2">The sequence shown here is derived from an EMBL/GenBank/DDBJ whole genome shotgun (WGS) entry which is preliminary data.</text>
</comment>
<evidence type="ECO:0000256" key="1">
    <source>
        <dbReference type="SAM" id="Phobius"/>
    </source>
</evidence>
<dbReference type="AlphaFoldDB" id="A0A3N0AXG2"/>
<feature type="transmembrane region" description="Helical" evidence="1">
    <location>
        <begin position="27"/>
        <end position="45"/>
    </location>
</feature>
<feature type="transmembrane region" description="Helical" evidence="1">
    <location>
        <begin position="125"/>
        <end position="150"/>
    </location>
</feature>
<accession>A0A3N0AXG2</accession>
<proteinExistence type="predicted"/>
<reference evidence="3" key="1">
    <citation type="submission" date="2018-05" db="EMBL/GenBank/DDBJ databases">
        <title>Genome Sequencing of selected type strains of the family Eggerthellaceae.</title>
        <authorList>
            <person name="Danylec N."/>
            <person name="Stoll D.A."/>
            <person name="Doetsch A."/>
            <person name="Huch M."/>
        </authorList>
    </citation>
    <scope>NUCLEOTIDE SEQUENCE [LARGE SCALE GENOMIC DNA]</scope>
    <source>
        <strain evidence="3">DSM 24851</strain>
    </source>
</reference>
<keyword evidence="1" id="KW-1133">Transmembrane helix</keyword>